<keyword evidence="2" id="KW-1185">Reference proteome</keyword>
<comment type="caution">
    <text evidence="1">The sequence shown here is derived from an EMBL/GenBank/DDBJ whole genome shotgun (WGS) entry which is preliminary data.</text>
</comment>
<reference evidence="2" key="1">
    <citation type="journal article" date="2024" name="Front. Bioeng. Biotechnol.">
        <title>Genome-scale model development and genomic sequencing of the oleaginous clade Lipomyces.</title>
        <authorList>
            <person name="Czajka J.J."/>
            <person name="Han Y."/>
            <person name="Kim J."/>
            <person name="Mondo S.J."/>
            <person name="Hofstad B.A."/>
            <person name="Robles A."/>
            <person name="Haridas S."/>
            <person name="Riley R."/>
            <person name="LaButti K."/>
            <person name="Pangilinan J."/>
            <person name="Andreopoulos W."/>
            <person name="Lipzen A."/>
            <person name="Yan J."/>
            <person name="Wang M."/>
            <person name="Ng V."/>
            <person name="Grigoriev I.V."/>
            <person name="Spatafora J.W."/>
            <person name="Magnuson J.K."/>
            <person name="Baker S.E."/>
            <person name="Pomraning K.R."/>
        </authorList>
    </citation>
    <scope>NUCLEOTIDE SEQUENCE [LARGE SCALE GENOMIC DNA]</scope>
    <source>
        <strain evidence="2">CBS 10300</strain>
    </source>
</reference>
<dbReference type="EMBL" id="MU970102">
    <property type="protein sequence ID" value="KAK9321286.1"/>
    <property type="molecule type" value="Genomic_DNA"/>
</dbReference>
<evidence type="ECO:0000313" key="1">
    <source>
        <dbReference type="EMBL" id="KAK9321286.1"/>
    </source>
</evidence>
<gene>
    <name evidence="1" type="ORF">V1517DRAFT_363025</name>
</gene>
<organism evidence="1 2">
    <name type="scientific">Lipomyces orientalis</name>
    <dbReference type="NCBI Taxonomy" id="1233043"/>
    <lineage>
        <taxon>Eukaryota</taxon>
        <taxon>Fungi</taxon>
        <taxon>Dikarya</taxon>
        <taxon>Ascomycota</taxon>
        <taxon>Saccharomycotina</taxon>
        <taxon>Lipomycetes</taxon>
        <taxon>Lipomycetales</taxon>
        <taxon>Lipomycetaceae</taxon>
        <taxon>Lipomyces</taxon>
    </lineage>
</organism>
<dbReference type="Proteomes" id="UP001489719">
    <property type="component" value="Unassembled WGS sequence"/>
</dbReference>
<proteinExistence type="predicted"/>
<protein>
    <submittedName>
        <fullName evidence="1">Uncharacterized protein</fullName>
    </submittedName>
</protein>
<evidence type="ECO:0000313" key="2">
    <source>
        <dbReference type="Proteomes" id="UP001489719"/>
    </source>
</evidence>
<name>A0ACC3TK05_9ASCO</name>
<sequence>MVRSSICKMKLFAHNPRQFTSSPVKVPQSERNIVFANVTKLLEYVTLIKEVMDKYMWQIGTSSLWNAVLCLTNPLELCTSHWASARWKFGTTTSRLRRPKGWEPSTPDYINANRLGRRPAIDAGSTAEALSADPGPVVQGSFGSDKVQSQKDEEILPDFGESYDFLPILSFEMDPNEWVLWEQLVVEQGGFA</sequence>
<accession>A0ACC3TK05</accession>